<evidence type="ECO:0000256" key="5">
    <source>
        <dbReference type="ARBA" id="ARBA00023163"/>
    </source>
</evidence>
<protein>
    <recommendedName>
        <fullName evidence="6">Transcription antitermination protein NusB</fullName>
    </recommendedName>
    <alternativeName>
        <fullName evidence="6">Antitermination factor NusB</fullName>
    </alternativeName>
</protein>
<reference evidence="9" key="1">
    <citation type="journal article" date="2021" name="PeerJ">
        <title>Extensive microbial diversity within the chicken gut microbiome revealed by metagenomics and culture.</title>
        <authorList>
            <person name="Gilroy R."/>
            <person name="Ravi A."/>
            <person name="Getino M."/>
            <person name="Pursley I."/>
            <person name="Horton D.L."/>
            <person name="Alikhan N.F."/>
            <person name="Baker D."/>
            <person name="Gharbi K."/>
            <person name="Hall N."/>
            <person name="Watson M."/>
            <person name="Adriaenssens E.M."/>
            <person name="Foster-Nyarko E."/>
            <person name="Jarju S."/>
            <person name="Secka A."/>
            <person name="Antonio M."/>
            <person name="Oren A."/>
            <person name="Chaudhuri R.R."/>
            <person name="La Ragione R."/>
            <person name="Hildebrand F."/>
            <person name="Pallen M.J."/>
        </authorList>
    </citation>
    <scope>NUCLEOTIDE SEQUENCE</scope>
    <source>
        <strain evidence="9">ChiHjej13B12-9602</strain>
    </source>
</reference>
<comment type="similarity">
    <text evidence="1 6">Belongs to the NusB family.</text>
</comment>
<evidence type="ECO:0000256" key="6">
    <source>
        <dbReference type="HAMAP-Rule" id="MF_00073"/>
    </source>
</evidence>
<dbReference type="GO" id="GO:0005829">
    <property type="term" value="C:cytosol"/>
    <property type="evidence" value="ECO:0007669"/>
    <property type="project" value="TreeGrafter"/>
</dbReference>
<proteinExistence type="inferred from homology"/>
<dbReference type="Gene3D" id="1.10.940.10">
    <property type="entry name" value="NusB-like"/>
    <property type="match status" value="1"/>
</dbReference>
<dbReference type="InterPro" id="IPR035926">
    <property type="entry name" value="NusB-like_sf"/>
</dbReference>
<dbReference type="PANTHER" id="PTHR11078">
    <property type="entry name" value="N UTILIZATION SUBSTANCE PROTEIN B-RELATED"/>
    <property type="match status" value="1"/>
</dbReference>
<gene>
    <name evidence="6 9" type="primary">nusB</name>
    <name evidence="9" type="ORF">K8V70_03965</name>
</gene>
<dbReference type="InterPro" id="IPR011605">
    <property type="entry name" value="NusB_fam"/>
</dbReference>
<evidence type="ECO:0000256" key="3">
    <source>
        <dbReference type="ARBA" id="ARBA00022884"/>
    </source>
</evidence>
<reference evidence="9" key="2">
    <citation type="submission" date="2021-09" db="EMBL/GenBank/DDBJ databases">
        <authorList>
            <person name="Gilroy R."/>
        </authorList>
    </citation>
    <scope>NUCLEOTIDE SEQUENCE</scope>
    <source>
        <strain evidence="9">ChiHjej13B12-9602</strain>
    </source>
</reference>
<keyword evidence="2 6" id="KW-0889">Transcription antitermination</keyword>
<evidence type="ECO:0000256" key="4">
    <source>
        <dbReference type="ARBA" id="ARBA00023015"/>
    </source>
</evidence>
<keyword evidence="3 6" id="KW-0694">RNA-binding</keyword>
<dbReference type="Pfam" id="PF01029">
    <property type="entry name" value="NusB"/>
    <property type="match status" value="1"/>
</dbReference>
<dbReference type="GO" id="GO:0031564">
    <property type="term" value="P:transcription antitermination"/>
    <property type="evidence" value="ECO:0007669"/>
    <property type="project" value="UniProtKB-KW"/>
</dbReference>
<dbReference type="GO" id="GO:0006353">
    <property type="term" value="P:DNA-templated transcription termination"/>
    <property type="evidence" value="ECO:0007669"/>
    <property type="project" value="UniProtKB-UniRule"/>
</dbReference>
<dbReference type="RefSeq" id="WP_102372061.1">
    <property type="nucleotide sequence ID" value="NZ_CALUIL010000019.1"/>
</dbReference>
<dbReference type="OrthoDB" id="3528057at2"/>
<name>A0A921LSG4_9ACTN</name>
<keyword evidence="5 6" id="KW-0804">Transcription</keyword>
<sequence>MSRKVERGRTLARSQALQLLFQAEITRRTVEEVLAGDYLISKGPLDPYAVEIARGCADHLSTIDSALQRASENWSLSRMPGADRNLLRVAVYELRYAPDRLDDAVVINEAVELAKAYGTDESASFVNGVLGRVVREGDRFFPSDSSSEEAEASSIEVAPSIADPSSEEER</sequence>
<evidence type="ECO:0000256" key="1">
    <source>
        <dbReference type="ARBA" id="ARBA00005952"/>
    </source>
</evidence>
<comment type="function">
    <text evidence="6">Involved in transcription antitermination. Required for transcription of ribosomal RNA (rRNA) genes. Binds specifically to the boxA antiterminator sequence of the ribosomal RNA (rrn) operons.</text>
</comment>
<dbReference type="AlphaFoldDB" id="A0A921LSG4"/>
<dbReference type="SUPFAM" id="SSF48013">
    <property type="entry name" value="NusB-like"/>
    <property type="match status" value="1"/>
</dbReference>
<dbReference type="PANTHER" id="PTHR11078:SF3">
    <property type="entry name" value="ANTITERMINATION NUSB DOMAIN-CONTAINING PROTEIN"/>
    <property type="match status" value="1"/>
</dbReference>
<organism evidence="9 10">
    <name type="scientific">Enorma phocaeensis</name>
    <dbReference type="NCBI Taxonomy" id="1871019"/>
    <lineage>
        <taxon>Bacteria</taxon>
        <taxon>Bacillati</taxon>
        <taxon>Actinomycetota</taxon>
        <taxon>Coriobacteriia</taxon>
        <taxon>Coriobacteriales</taxon>
        <taxon>Coriobacteriaceae</taxon>
        <taxon>Enorma</taxon>
    </lineage>
</organism>
<dbReference type="EMBL" id="DYUZ01000016">
    <property type="protein sequence ID" value="HJG37008.1"/>
    <property type="molecule type" value="Genomic_DNA"/>
</dbReference>
<accession>A0A921LSG4</accession>
<dbReference type="NCBIfam" id="TIGR01951">
    <property type="entry name" value="nusB"/>
    <property type="match status" value="1"/>
</dbReference>
<evidence type="ECO:0000313" key="10">
    <source>
        <dbReference type="Proteomes" id="UP000753256"/>
    </source>
</evidence>
<dbReference type="Proteomes" id="UP000753256">
    <property type="component" value="Unassembled WGS sequence"/>
</dbReference>
<evidence type="ECO:0000256" key="7">
    <source>
        <dbReference type="SAM" id="MobiDB-lite"/>
    </source>
</evidence>
<evidence type="ECO:0000259" key="8">
    <source>
        <dbReference type="Pfam" id="PF01029"/>
    </source>
</evidence>
<evidence type="ECO:0000256" key="2">
    <source>
        <dbReference type="ARBA" id="ARBA00022814"/>
    </source>
</evidence>
<dbReference type="HAMAP" id="MF_00073">
    <property type="entry name" value="NusB"/>
    <property type="match status" value="1"/>
</dbReference>
<evidence type="ECO:0000313" key="9">
    <source>
        <dbReference type="EMBL" id="HJG37008.1"/>
    </source>
</evidence>
<feature type="domain" description="NusB/RsmB/TIM44" evidence="8">
    <location>
        <begin position="12"/>
        <end position="135"/>
    </location>
</feature>
<feature type="region of interest" description="Disordered" evidence="7">
    <location>
        <begin position="140"/>
        <end position="170"/>
    </location>
</feature>
<dbReference type="InterPro" id="IPR006027">
    <property type="entry name" value="NusB_RsmB_TIM44"/>
</dbReference>
<keyword evidence="4 6" id="KW-0805">Transcription regulation</keyword>
<dbReference type="GO" id="GO:0003723">
    <property type="term" value="F:RNA binding"/>
    <property type="evidence" value="ECO:0007669"/>
    <property type="project" value="UniProtKB-UniRule"/>
</dbReference>
<feature type="compositionally biased region" description="Low complexity" evidence="7">
    <location>
        <begin position="152"/>
        <end position="162"/>
    </location>
</feature>
<comment type="caution">
    <text evidence="9">The sequence shown here is derived from an EMBL/GenBank/DDBJ whole genome shotgun (WGS) entry which is preliminary data.</text>
</comment>